<evidence type="ECO:0000313" key="2">
    <source>
        <dbReference type="Proteomes" id="UP001321473"/>
    </source>
</evidence>
<organism evidence="1 2">
    <name type="scientific">Amblyomma americanum</name>
    <name type="common">Lone star tick</name>
    <dbReference type="NCBI Taxonomy" id="6943"/>
    <lineage>
        <taxon>Eukaryota</taxon>
        <taxon>Metazoa</taxon>
        <taxon>Ecdysozoa</taxon>
        <taxon>Arthropoda</taxon>
        <taxon>Chelicerata</taxon>
        <taxon>Arachnida</taxon>
        <taxon>Acari</taxon>
        <taxon>Parasitiformes</taxon>
        <taxon>Ixodida</taxon>
        <taxon>Ixodoidea</taxon>
        <taxon>Ixodidae</taxon>
        <taxon>Amblyomminae</taxon>
        <taxon>Amblyomma</taxon>
    </lineage>
</organism>
<protein>
    <submittedName>
        <fullName evidence="1">Uncharacterized protein</fullName>
    </submittedName>
</protein>
<reference evidence="1 2" key="1">
    <citation type="journal article" date="2023" name="Arcadia Sci">
        <title>De novo assembly of a long-read Amblyomma americanum tick genome.</title>
        <authorList>
            <person name="Chou S."/>
            <person name="Poskanzer K.E."/>
            <person name="Rollins M."/>
            <person name="Thuy-Boun P.S."/>
        </authorList>
    </citation>
    <scope>NUCLEOTIDE SEQUENCE [LARGE SCALE GENOMIC DNA]</scope>
    <source>
        <strain evidence="1">F_SG_1</strain>
        <tissue evidence="1">Salivary glands</tissue>
    </source>
</reference>
<sequence>MLRKHCQRTRGVFYVDHGLEWLPPARVMAADGLHPSFEGFPRNLPLPLIRRLYGEDYQITQLGVTFIERSYVKNKIIRETLWHLKKGSTC</sequence>
<comment type="caution">
    <text evidence="1">The sequence shown here is derived from an EMBL/GenBank/DDBJ whole genome shotgun (WGS) entry which is preliminary data.</text>
</comment>
<dbReference type="Proteomes" id="UP001321473">
    <property type="component" value="Unassembled WGS sequence"/>
</dbReference>
<name>A0AAQ4DFM4_AMBAM</name>
<proteinExistence type="predicted"/>
<gene>
    <name evidence="1" type="ORF">V5799_027464</name>
</gene>
<dbReference type="AlphaFoldDB" id="A0AAQ4DFM4"/>
<dbReference type="EMBL" id="JARKHS020031370">
    <property type="protein sequence ID" value="KAK8761264.1"/>
    <property type="molecule type" value="Genomic_DNA"/>
</dbReference>
<evidence type="ECO:0000313" key="1">
    <source>
        <dbReference type="EMBL" id="KAK8761264.1"/>
    </source>
</evidence>
<keyword evidence="2" id="KW-1185">Reference proteome</keyword>
<accession>A0AAQ4DFM4</accession>